<dbReference type="GO" id="GO:0003714">
    <property type="term" value="F:transcription corepressor activity"/>
    <property type="evidence" value="ECO:0007669"/>
    <property type="project" value="TreeGrafter"/>
</dbReference>
<dbReference type="AlphaFoldDB" id="A0A7J7HJ10"/>
<comment type="subcellular location">
    <subcellularLocation>
        <location evidence="1">Nucleus</location>
    </subcellularLocation>
</comment>
<comment type="caution">
    <text evidence="7">The sequence shown here is derived from an EMBL/GenBank/DDBJ whole genome shotgun (WGS) entry which is preliminary data.</text>
</comment>
<dbReference type="PROSITE" id="PS51293">
    <property type="entry name" value="SANT"/>
    <property type="match status" value="1"/>
</dbReference>
<dbReference type="InterPro" id="IPR017884">
    <property type="entry name" value="SANT_dom"/>
</dbReference>
<dbReference type="EMBL" id="JACBKZ010000004">
    <property type="protein sequence ID" value="KAF5952211.1"/>
    <property type="molecule type" value="Genomic_DNA"/>
</dbReference>
<evidence type="ECO:0000256" key="2">
    <source>
        <dbReference type="ARBA" id="ARBA00023015"/>
    </source>
</evidence>
<dbReference type="InterPro" id="IPR057712">
    <property type="entry name" value="DUF7952"/>
</dbReference>
<dbReference type="Pfam" id="PF24662">
    <property type="entry name" value="DUF7650"/>
    <property type="match status" value="1"/>
</dbReference>
<name>A0A7J7HJ10_CAMSI</name>
<organism evidence="7 8">
    <name type="scientific">Camellia sinensis</name>
    <name type="common">Tea plant</name>
    <name type="synonym">Thea sinensis</name>
    <dbReference type="NCBI Taxonomy" id="4442"/>
    <lineage>
        <taxon>Eukaryota</taxon>
        <taxon>Viridiplantae</taxon>
        <taxon>Streptophyta</taxon>
        <taxon>Embryophyta</taxon>
        <taxon>Tracheophyta</taxon>
        <taxon>Spermatophyta</taxon>
        <taxon>Magnoliopsida</taxon>
        <taxon>eudicotyledons</taxon>
        <taxon>Gunneridae</taxon>
        <taxon>Pentapetalae</taxon>
        <taxon>asterids</taxon>
        <taxon>Ericales</taxon>
        <taxon>Theaceae</taxon>
        <taxon>Camellia</taxon>
    </lineage>
</organism>
<reference evidence="8" key="1">
    <citation type="journal article" date="2020" name="Nat. Commun.">
        <title>Genome assembly of wild tea tree DASZ reveals pedigree and selection history of tea varieties.</title>
        <authorList>
            <person name="Zhang W."/>
            <person name="Zhang Y."/>
            <person name="Qiu H."/>
            <person name="Guo Y."/>
            <person name="Wan H."/>
            <person name="Zhang X."/>
            <person name="Scossa F."/>
            <person name="Alseekh S."/>
            <person name="Zhang Q."/>
            <person name="Wang P."/>
            <person name="Xu L."/>
            <person name="Schmidt M.H."/>
            <person name="Jia X."/>
            <person name="Li D."/>
            <person name="Zhu A."/>
            <person name="Guo F."/>
            <person name="Chen W."/>
            <person name="Ni D."/>
            <person name="Usadel B."/>
            <person name="Fernie A.R."/>
            <person name="Wen W."/>
        </authorList>
    </citation>
    <scope>NUCLEOTIDE SEQUENCE [LARGE SCALE GENOMIC DNA]</scope>
    <source>
        <strain evidence="8">cv. G240</strain>
    </source>
</reference>
<keyword evidence="8" id="KW-1185">Reference proteome</keyword>
<protein>
    <recommendedName>
        <fullName evidence="6">SANT domain-containing protein</fullName>
    </recommendedName>
</protein>
<accession>A0A7J7HJ10</accession>
<evidence type="ECO:0000313" key="8">
    <source>
        <dbReference type="Proteomes" id="UP000593564"/>
    </source>
</evidence>
<feature type="domain" description="SANT" evidence="6">
    <location>
        <begin position="193"/>
        <end position="244"/>
    </location>
</feature>
<dbReference type="GO" id="GO:0005634">
    <property type="term" value="C:nucleus"/>
    <property type="evidence" value="ECO:0007669"/>
    <property type="project" value="UniProtKB-SubCell"/>
</dbReference>
<evidence type="ECO:0000256" key="1">
    <source>
        <dbReference type="ARBA" id="ARBA00004123"/>
    </source>
</evidence>
<feature type="region of interest" description="Disordered" evidence="5">
    <location>
        <begin position="460"/>
        <end position="491"/>
    </location>
</feature>
<reference evidence="7 8" key="2">
    <citation type="submission" date="2020-07" db="EMBL/GenBank/DDBJ databases">
        <title>Genome assembly of wild tea tree DASZ reveals pedigree and selection history of tea varieties.</title>
        <authorList>
            <person name="Zhang W."/>
        </authorList>
    </citation>
    <scope>NUCLEOTIDE SEQUENCE [LARGE SCALE GENOMIC DNA]</scope>
    <source>
        <strain evidence="8">cv. G240</strain>
        <tissue evidence="7">Leaf</tissue>
    </source>
</reference>
<keyword evidence="3" id="KW-0804">Transcription</keyword>
<feature type="compositionally biased region" description="Polar residues" evidence="5">
    <location>
        <begin position="846"/>
        <end position="857"/>
    </location>
</feature>
<evidence type="ECO:0000256" key="3">
    <source>
        <dbReference type="ARBA" id="ARBA00023163"/>
    </source>
</evidence>
<dbReference type="Pfam" id="PF25826">
    <property type="entry name" value="DUF7952"/>
    <property type="match status" value="1"/>
</dbReference>
<proteinExistence type="predicted"/>
<evidence type="ECO:0000259" key="6">
    <source>
        <dbReference type="PROSITE" id="PS51293"/>
    </source>
</evidence>
<gene>
    <name evidence="7" type="ORF">HYC85_010155</name>
</gene>
<feature type="region of interest" description="Disordered" evidence="5">
    <location>
        <begin position="818"/>
        <end position="870"/>
    </location>
</feature>
<dbReference type="PANTHER" id="PTHR13859">
    <property type="entry name" value="ATROPHIN-RELATED"/>
    <property type="match status" value="1"/>
</dbReference>
<dbReference type="InterPro" id="IPR056067">
    <property type="entry name" value="DUF7650"/>
</dbReference>
<dbReference type="Proteomes" id="UP000593564">
    <property type="component" value="Unassembled WGS sequence"/>
</dbReference>
<keyword evidence="2" id="KW-0805">Transcription regulation</keyword>
<evidence type="ECO:0000256" key="5">
    <source>
        <dbReference type="SAM" id="MobiDB-lite"/>
    </source>
</evidence>
<dbReference type="PANTHER" id="PTHR13859:SF11">
    <property type="entry name" value="GRUNGE, ISOFORM J"/>
    <property type="match status" value="1"/>
</dbReference>
<sequence>MCFLCMVISCVETDLGFGMDSGQLDHNGKCLEELSSEQLLPSDSPDISDIFGDPQVFPRVGNEYQVEIPPMLTESEQFQLQRNPADTGFIFDISHCFLMGLPIPVMWVDDKINNHENERIGVNRKSVDSVNANESLGSKKVKKSQLVSNKKGLKSKTLDVSVDNGKKLKSVSSESAMAGICRSKRSCLVPGLLGDSSWTDVEVNSFLLAIYIFEKNLFQVKRFMESKEMGEILSFYYGKFYGTNEHRRYSDWRRMLKSKKCKIGHNFFTGWRQQELLSRLLPHVPGEAKCTLVEVSNAFAEGRSSLEEYVHSLKTATGVPILIEAVGIGKGKEDLTNLSTEPTKNNQVFPVQVEIPVGKACSSLTPVEIIRFLTGDFRLSKARSNDIFWEAVWPRLLARGWHSEQPKSGSYVSKHQLVFLVPGVKKFSKKKLVKGDHYFDSVSDVLSRVASEPKLIELEAEEPSVVSNSKEAHERDPEPEPTLNHSDPADHQQHCYLKPRVSTFSPTLAKFTIVDTSLVYLTKSRKVTEVRSLPADIQKTSTLSIYLTETDSESSGDSVDEPESSDMILKDQKKIKSYNHAKGMADNSNSNQRMPINCSDVAKKLVENYQDQQTGLSNEQSRIIKNQFSQTVGPGCSSLLLPVMKQRTLASCVKDDASCSVAKFMVGFGVKEVDPNFMSNSPDVSQVGRFHAKVFRVNLQQKEVRKRRAVKNSYVMKISDLKSEKPQSRPVIDLNITQVPSDAENDESHMMEVDDSLQNPNAHVLGSSSDNHELMDEPAVLSNSIDVNAAEEAPIVNPIRQSTRNRPLTPKVVEAIANGMLSTKRKRRKQDNPVSRPSRRDHIRNTETSNSGSTSIGTLDDKEGNGVDGIWNGNKNEVSYSLVETERKAVQELMDISKAAYHPRVPNLNDDLSRHIEDTSQIFGHSLGHLFYRGLCKSCRGTDLQSQLSFLRLCEVFKKLYSNLEKNYLI</sequence>
<keyword evidence="4" id="KW-0539">Nucleus</keyword>
<evidence type="ECO:0000256" key="4">
    <source>
        <dbReference type="ARBA" id="ARBA00023242"/>
    </source>
</evidence>
<evidence type="ECO:0000313" key="7">
    <source>
        <dbReference type="EMBL" id="KAF5952211.1"/>
    </source>
</evidence>